<dbReference type="AlphaFoldDB" id="A0A8H5F3C0"/>
<protein>
    <recommendedName>
        <fullName evidence="4">FAD-binding domain-containing protein</fullName>
    </recommendedName>
</protein>
<dbReference type="Gene3D" id="3.50.50.60">
    <property type="entry name" value="FAD/NAD(P)-binding domain"/>
    <property type="match status" value="1"/>
</dbReference>
<dbReference type="Proteomes" id="UP000567179">
    <property type="component" value="Unassembled WGS sequence"/>
</dbReference>
<accession>A0A8H5F3C0</accession>
<dbReference type="InterPro" id="IPR051104">
    <property type="entry name" value="FAD_monoxygenase"/>
</dbReference>
<name>A0A8H5F3C0_9AGAR</name>
<keyword evidence="1" id="KW-0285">Flavoprotein</keyword>
<proteinExistence type="predicted"/>
<reference evidence="5 6" key="1">
    <citation type="journal article" date="2020" name="ISME J.">
        <title>Uncovering the hidden diversity of litter-decomposition mechanisms in mushroom-forming fungi.</title>
        <authorList>
            <person name="Floudas D."/>
            <person name="Bentzer J."/>
            <person name="Ahren D."/>
            <person name="Johansson T."/>
            <person name="Persson P."/>
            <person name="Tunlid A."/>
        </authorList>
    </citation>
    <scope>NUCLEOTIDE SEQUENCE [LARGE SCALE GENOMIC DNA]</scope>
    <source>
        <strain evidence="5 6">CBS 101986</strain>
    </source>
</reference>
<evidence type="ECO:0000313" key="5">
    <source>
        <dbReference type="EMBL" id="KAF5322169.1"/>
    </source>
</evidence>
<feature type="domain" description="FAD-binding" evidence="4">
    <location>
        <begin position="30"/>
        <end position="208"/>
    </location>
</feature>
<dbReference type="Pfam" id="PF01494">
    <property type="entry name" value="FAD_binding_3"/>
    <property type="match status" value="2"/>
</dbReference>
<keyword evidence="3" id="KW-0560">Oxidoreductase</keyword>
<dbReference type="SUPFAM" id="SSF51905">
    <property type="entry name" value="FAD/NAD(P)-binding domain"/>
    <property type="match status" value="1"/>
</dbReference>
<dbReference type="GO" id="GO:0044550">
    <property type="term" value="P:secondary metabolite biosynthetic process"/>
    <property type="evidence" value="ECO:0007669"/>
    <property type="project" value="TreeGrafter"/>
</dbReference>
<feature type="domain" description="FAD-binding" evidence="4">
    <location>
        <begin position="347"/>
        <end position="413"/>
    </location>
</feature>
<dbReference type="SUPFAM" id="SSF54373">
    <property type="entry name" value="FAD-linked reductases, C-terminal domain"/>
    <property type="match status" value="1"/>
</dbReference>
<sequence length="469" mass="52106">MSSSSGLSPEYITPTFLPMSNVEIQQETKIRVAICGGGIGGLCLAVALAGHAHLDVQLYESAGQFKEIGAGVMIWARTWRILEQMGLATDFSKIAHSPPTGEQGIGFDYRRSDSPSEGFRFKLVEMPFLVFISDSYDMQCIRFHRAEFLDVFVNHLPPGIAHFGKRIASYSHADSARSINLNFADGTTASCDILIGADGIKSTIRAQMFREAASERNDPTLLRYIEPVWTGTTAYRGLIRVQDLPRGKNQELHRTIVAPMMDRELTEADSHVVSYSISQGDIINVVTFASEPQKNGTVFSGEWVVDCPQTELLDCYAGWEPEVEDLLQCIKNPTRWAIHHLPPLPFYHRDNVVLLGDSAHAMSPHQGAGAGQAIEDAFILAALLSRAKHSNLSKVLHAYEAIRLPMANDIMTESYHSGMMYEFNSEYGEDYEMLGPAIQRQWDWIDKVSLDEEVASALSMAREKSLSKL</sequence>
<dbReference type="PRINTS" id="PR00420">
    <property type="entry name" value="RNGMNOXGNASE"/>
</dbReference>
<dbReference type="OrthoDB" id="417877at2759"/>
<dbReference type="InterPro" id="IPR002938">
    <property type="entry name" value="FAD-bd"/>
</dbReference>
<dbReference type="PANTHER" id="PTHR46720">
    <property type="entry name" value="HYDROXYLASE, PUTATIVE (AFU_ORTHOLOGUE AFUA_3G01460)-RELATED"/>
    <property type="match status" value="1"/>
</dbReference>
<evidence type="ECO:0000259" key="4">
    <source>
        <dbReference type="Pfam" id="PF01494"/>
    </source>
</evidence>
<keyword evidence="2" id="KW-0274">FAD</keyword>
<dbReference type="GO" id="GO:0071949">
    <property type="term" value="F:FAD binding"/>
    <property type="evidence" value="ECO:0007669"/>
    <property type="project" value="InterPro"/>
</dbReference>
<comment type="caution">
    <text evidence="5">The sequence shown here is derived from an EMBL/GenBank/DDBJ whole genome shotgun (WGS) entry which is preliminary data.</text>
</comment>
<dbReference type="InterPro" id="IPR036188">
    <property type="entry name" value="FAD/NAD-bd_sf"/>
</dbReference>
<dbReference type="EMBL" id="JAACJJ010000028">
    <property type="protein sequence ID" value="KAF5322169.1"/>
    <property type="molecule type" value="Genomic_DNA"/>
</dbReference>
<dbReference type="GO" id="GO:0016491">
    <property type="term" value="F:oxidoreductase activity"/>
    <property type="evidence" value="ECO:0007669"/>
    <property type="project" value="UniProtKB-KW"/>
</dbReference>
<keyword evidence="6" id="KW-1185">Reference proteome</keyword>
<evidence type="ECO:0000256" key="3">
    <source>
        <dbReference type="ARBA" id="ARBA00023002"/>
    </source>
</evidence>
<gene>
    <name evidence="5" type="ORF">D9619_001701</name>
</gene>
<evidence type="ECO:0000256" key="1">
    <source>
        <dbReference type="ARBA" id="ARBA00022630"/>
    </source>
</evidence>
<evidence type="ECO:0000313" key="6">
    <source>
        <dbReference type="Proteomes" id="UP000567179"/>
    </source>
</evidence>
<organism evidence="5 6">
    <name type="scientific">Psilocybe cf. subviscida</name>
    <dbReference type="NCBI Taxonomy" id="2480587"/>
    <lineage>
        <taxon>Eukaryota</taxon>
        <taxon>Fungi</taxon>
        <taxon>Dikarya</taxon>
        <taxon>Basidiomycota</taxon>
        <taxon>Agaricomycotina</taxon>
        <taxon>Agaricomycetes</taxon>
        <taxon>Agaricomycetidae</taxon>
        <taxon>Agaricales</taxon>
        <taxon>Agaricineae</taxon>
        <taxon>Strophariaceae</taxon>
        <taxon>Psilocybe</taxon>
    </lineage>
</organism>
<dbReference type="PANTHER" id="PTHR46720:SF3">
    <property type="entry name" value="FAD-BINDING DOMAIN-CONTAINING PROTEIN-RELATED"/>
    <property type="match status" value="1"/>
</dbReference>
<evidence type="ECO:0000256" key="2">
    <source>
        <dbReference type="ARBA" id="ARBA00022827"/>
    </source>
</evidence>